<evidence type="ECO:0000313" key="1">
    <source>
        <dbReference type="EMBL" id="TDU81119.1"/>
    </source>
</evidence>
<organism evidence="1 2">
    <name type="scientific">Prosthecobacter fusiformis</name>
    <dbReference type="NCBI Taxonomy" id="48464"/>
    <lineage>
        <taxon>Bacteria</taxon>
        <taxon>Pseudomonadati</taxon>
        <taxon>Verrucomicrobiota</taxon>
        <taxon>Verrucomicrobiia</taxon>
        <taxon>Verrucomicrobiales</taxon>
        <taxon>Verrucomicrobiaceae</taxon>
        <taxon>Prosthecobacter</taxon>
    </lineage>
</organism>
<dbReference type="InterPro" id="IPR011990">
    <property type="entry name" value="TPR-like_helical_dom_sf"/>
</dbReference>
<reference evidence="1 2" key="1">
    <citation type="submission" date="2019-03" db="EMBL/GenBank/DDBJ databases">
        <title>Genomic Encyclopedia of Archaeal and Bacterial Type Strains, Phase II (KMG-II): from individual species to whole genera.</title>
        <authorList>
            <person name="Goeker M."/>
        </authorList>
    </citation>
    <scope>NUCLEOTIDE SEQUENCE [LARGE SCALE GENOMIC DNA]</scope>
    <source>
        <strain evidence="1 2">ATCC 25309</strain>
    </source>
</reference>
<name>A0A4R7SR95_9BACT</name>
<dbReference type="Proteomes" id="UP000295662">
    <property type="component" value="Unassembled WGS sequence"/>
</dbReference>
<dbReference type="SUPFAM" id="SSF48452">
    <property type="entry name" value="TPR-like"/>
    <property type="match status" value="1"/>
</dbReference>
<accession>A0A4R7SR95</accession>
<gene>
    <name evidence="1" type="ORF">EI77_00421</name>
</gene>
<dbReference type="AlphaFoldDB" id="A0A4R7SR95"/>
<protein>
    <recommendedName>
        <fullName evidence="3">Tetratricopeptide repeat protein</fullName>
    </recommendedName>
</protein>
<sequence length="560" mass="61480">MVTGLPVCGHAQQPPYLQSKEAFMTGLGNATWECSFTNYPRLRFYADKIELLAGDNKVFGTLKNVSILEPGVIRVDYNNGGMALFIFSEDLKTFVLANMNDISEFDIAGATVPVKLPAGAADPPLEATFKDNPFWKKMRVQADKMEVLDDSGAVLAVNEGFAFYPHALGLKLPDKKAGFVLLSRHRPGGWYLSGKHLGTGVKTELVGMFRTGQSKMRDFAHRTAHFNRPLLRAGDPALAYAQEQYALYNAANVYGESSEQVLYAHNEIGKIRGYERSYDQAAAWHARAYALAKSGFGGDKAKLLEIGTDFAESQGEMGDFAASKATLAEVAPHLPPPGGDARVPYAFYRALGAAEFGLRNYAQAAQIFTANQKRATEGKLEWGGIESYMDLAACQMALNQPLEAAASVSLAMARQEERFKMHPKITYDTYALSLAANAVQKWDEAIRFSAETQRRSSVTYMECARLLVLVNKGDKAAAQKMAQNFARRFGGDLDEVQIRRDIDAMTLGLTTAVAAMTPEATAELERLWAQQVESLRKRPLQNYIFARVMVAAIASLKKGG</sequence>
<keyword evidence="2" id="KW-1185">Reference proteome</keyword>
<comment type="caution">
    <text evidence="1">The sequence shown here is derived from an EMBL/GenBank/DDBJ whole genome shotgun (WGS) entry which is preliminary data.</text>
</comment>
<proteinExistence type="predicted"/>
<dbReference type="EMBL" id="SOCA01000001">
    <property type="protein sequence ID" value="TDU81119.1"/>
    <property type="molecule type" value="Genomic_DNA"/>
</dbReference>
<evidence type="ECO:0000313" key="2">
    <source>
        <dbReference type="Proteomes" id="UP000295662"/>
    </source>
</evidence>
<evidence type="ECO:0008006" key="3">
    <source>
        <dbReference type="Google" id="ProtNLM"/>
    </source>
</evidence>